<evidence type="ECO:0000313" key="3">
    <source>
        <dbReference type="EMBL" id="CAB4122938.1"/>
    </source>
</evidence>
<dbReference type="SUPFAM" id="SSF56988">
    <property type="entry name" value="Anthrax protective antigen"/>
    <property type="match status" value="1"/>
</dbReference>
<evidence type="ECO:0000259" key="2">
    <source>
        <dbReference type="PROSITE" id="PS51820"/>
    </source>
</evidence>
<dbReference type="InterPro" id="IPR000421">
    <property type="entry name" value="FA58C"/>
</dbReference>
<dbReference type="InterPro" id="IPR008979">
    <property type="entry name" value="Galactose-bd-like_sf"/>
</dbReference>
<dbReference type="Gene3D" id="2.60.120.200">
    <property type="match status" value="4"/>
</dbReference>
<dbReference type="InterPro" id="IPR018871">
    <property type="entry name" value="GLEYA_adhesin_domain"/>
</dbReference>
<evidence type="ECO:0000259" key="1">
    <source>
        <dbReference type="PROSITE" id="PS50022"/>
    </source>
</evidence>
<accession>A0A6J5KL00</accession>
<dbReference type="SUPFAM" id="SSF49899">
    <property type="entry name" value="Concanavalin A-like lectins/glucanases"/>
    <property type="match status" value="4"/>
</dbReference>
<name>A0A6J5KL00_9CAUD</name>
<dbReference type="PANTHER" id="PTHR42535:SF2">
    <property type="entry name" value="CHROMOSOME UNDETERMINED SCAFFOLD_146, WHOLE GENOME SHOTGUN SEQUENCE"/>
    <property type="match status" value="1"/>
</dbReference>
<dbReference type="EMBL" id="LR796167">
    <property type="protein sequence ID" value="CAB4122938.1"/>
    <property type="molecule type" value="Genomic_DNA"/>
</dbReference>
<protein>
    <submittedName>
        <fullName evidence="3">Concanavalin A-like lectin/glucanases superfamily</fullName>
    </submittedName>
</protein>
<keyword evidence="3" id="KW-0430">Lectin</keyword>
<organism evidence="3">
    <name type="scientific">uncultured Caudovirales phage</name>
    <dbReference type="NCBI Taxonomy" id="2100421"/>
    <lineage>
        <taxon>Viruses</taxon>
        <taxon>Duplodnaviria</taxon>
        <taxon>Heunggongvirae</taxon>
        <taxon>Uroviricota</taxon>
        <taxon>Caudoviricetes</taxon>
        <taxon>Peduoviridae</taxon>
        <taxon>Maltschvirus</taxon>
        <taxon>Maltschvirus maltsch</taxon>
    </lineage>
</organism>
<dbReference type="Pfam" id="PF10528">
    <property type="entry name" value="GLEYA"/>
    <property type="match status" value="1"/>
</dbReference>
<dbReference type="PROSITE" id="PS51820">
    <property type="entry name" value="PA14"/>
    <property type="match status" value="1"/>
</dbReference>
<dbReference type="InterPro" id="IPR037524">
    <property type="entry name" value="PA14/GLEYA"/>
</dbReference>
<sequence>MAVVQAAIIGSTASDGFPIPGSGTYNAAYGGNSSSGTPYDPGRGQSSVANSTAGFYRRAVLGNWYTGDYTTTDMTFFDGAPVLSQGKDTFVSFGAQLDVRTNYSMYFLGYFQAPATGDYNIAINSDDESMVWIGTNAVSGFTGSNCLITSGISTEDTNSLYLVENKWYPIRIWYREGSGNDLCQLFIGQAGDIMYNIKHWSNQNRIAYDSVTKGLNITARVDATSYNNWEGLVLQNSPTNNTTYLTFDGDLQSATVTPGLIDINPSGDFTIELWVRTTTDNGTLVTDGLPDGYNVSLIEFVNGDIVAGYWNGTAGVSGTVQSPAAGRNYWHHYVYAYNSAGPQLEFFVDGARVTNLNLPAKRSAGTLLSLFHGGTGTNFGDNTYLAGDLGEFRLWDRLLSDTKVQAQYDATKSLYLPTFLLTTSGFSVASVNEGTALTFHVSTNNVLDGTALIYNITSTGSYPITRDRLGLPGSARFINAYPTGQYLSATVTAPGTDSTTYEWWFYNTSDAIATQGMLQTRTNTADGDGIDVSINSGSIIISNSGGFLLSGAGTVALNTWYHIALVRVGTTNWTVYLNGTSIGTFTFSNSTGTELSIGRKSASGYNEFFDGYITNFRYVKGTAVYTANFVPLPSPLAAISGTELLLLTNSNVELLTDSSGLTVVVTNNNSVVWDSLSPLKPSFVVTSNTASFDITTSADVFTATGTQSYTVTLSTDGNDTVGNTVYITVNDTSLTRPQWHNGDATASGLSVSYRYYKFHITKVRSEPPANNATQIGELIILNGNTRITGGTATNPGGTQAFVYQGADKILEGYYDDKWCDTAYVSNGNSSVLTIDYTTAQTSNGFTYATGDDNSNRDPVQWTFEGSNDGSTWTVIHEQFADATITTSRNTLVSTVFNYPTHGSAVFNQPENDYMSVTAGSYLNLGTTWTIEFWIYMNYGSNDNTHIQGGIWGLLNQDGWGATNSINIGLASGYLQVAGINSSAQYRAFIEPTPQQWIHVAIVNNAGTQSVFYNGVQQVQVNSDSGNGNYSNSTSPLYIGSLNAGNRFDGKLTNLRITNTAVYAANFYPPTTLPTKISGTKLRWTPTDLALATDTSDSAATITNNGVTYSSYPATNNTRGSAVFNGSTNRFYKVPGGSHLQLGTTWTIEWWQKSVDQTTVLNGKLYTIMSQAPDGGRIDIYYQNGNLVVQNGQTLCAEPAAGVWVHVAIVNNAGVGTVYYDGVAQSASGNFGNYGQTQDLYIGKRGNNTFQYFNGKLTNIRITDTAVYTSNFVPDQLPSVVASHTKLLLRPTVDSIYGVDEGNLGLAISSSGATYSSDYAPVTNTYTARTYNETDGYAGGYGTNSIKVYIPDYPDILNVANGATIVLTGQTSGTFTVGSGLAFSQATTSGTVRNLALGLGTVIYGGDNLTFTWRT</sequence>
<dbReference type="PANTHER" id="PTHR42535">
    <property type="entry name" value="OOKINETE PROTEIN, PUTATIVE-RELATED"/>
    <property type="match status" value="1"/>
</dbReference>
<feature type="domain" description="F5/8 type C" evidence="1">
    <location>
        <begin position="772"/>
        <end position="926"/>
    </location>
</feature>
<proteinExistence type="predicted"/>
<dbReference type="GO" id="GO:0030246">
    <property type="term" value="F:carbohydrate binding"/>
    <property type="evidence" value="ECO:0007669"/>
    <property type="project" value="UniProtKB-KW"/>
</dbReference>
<dbReference type="Gene3D" id="2.60.120.1560">
    <property type="match status" value="1"/>
</dbReference>
<gene>
    <name evidence="3" type="ORF">UFOVP29_106</name>
</gene>
<dbReference type="PROSITE" id="PS50022">
    <property type="entry name" value="FA58C_3"/>
    <property type="match status" value="1"/>
</dbReference>
<feature type="domain" description="PA14" evidence="2">
    <location>
        <begin position="55"/>
        <end position="210"/>
    </location>
</feature>
<dbReference type="SUPFAM" id="SSF49785">
    <property type="entry name" value="Galactose-binding domain-like"/>
    <property type="match status" value="1"/>
</dbReference>
<reference evidence="3" key="1">
    <citation type="submission" date="2020-04" db="EMBL/GenBank/DDBJ databases">
        <authorList>
            <person name="Chiriac C."/>
            <person name="Salcher M."/>
            <person name="Ghai R."/>
            <person name="Kavagutti S V."/>
        </authorList>
    </citation>
    <scope>NUCLEOTIDE SEQUENCE</scope>
</reference>
<dbReference type="InterPro" id="IPR013320">
    <property type="entry name" value="ConA-like_dom_sf"/>
</dbReference>
<dbReference type="Pfam" id="PF13385">
    <property type="entry name" value="Laminin_G_3"/>
    <property type="match status" value="4"/>
</dbReference>